<feature type="chain" id="PRO_5023356884" description="Proteasome subunit beta" evidence="9">
    <location>
        <begin position="9"/>
        <end position="203"/>
    </location>
</feature>
<protein>
    <recommendedName>
        <fullName evidence="9">Proteasome subunit beta</fullName>
        <ecNumber evidence="9">3.4.25.1</ecNumber>
    </recommendedName>
    <alternativeName>
        <fullName evidence="9">20S proteasome beta subunit</fullName>
    </alternativeName>
    <alternativeName>
        <fullName evidence="9">Proteasome core protein PsmB</fullName>
    </alternativeName>
</protein>
<comment type="similarity">
    <text evidence="9">Belongs to the peptidase T1B family.</text>
</comment>
<feature type="propeptide" id="PRO_5022274909" description="Removed in mature form; by autocatalysis" evidence="9">
    <location>
        <begin position="1"/>
        <end position="8"/>
    </location>
</feature>
<comment type="caution">
    <text evidence="10">The sequence shown here is derived from an EMBL/GenBank/DDBJ whole genome shotgun (WGS) entry which is preliminary data.</text>
</comment>
<dbReference type="Gene3D" id="3.60.20.10">
    <property type="entry name" value="Glutamine Phosphoribosylpyrophosphate, subunit 1, domain 1"/>
    <property type="match status" value="1"/>
</dbReference>
<dbReference type="PROSITE" id="PS51476">
    <property type="entry name" value="PROTEASOME_BETA_2"/>
    <property type="match status" value="1"/>
</dbReference>
<dbReference type="HAMAP" id="MF_02113_A">
    <property type="entry name" value="Proteasome_B_A"/>
    <property type="match status" value="1"/>
</dbReference>
<sequence length="203" mass="21939">MAFQFMPGATAVGITYNDGVLLAAEKRVSYGNFVVNKNTKKTFNVTDHVGAACAGMVADMQVLVRQVSALSKIRKLETRRNVEPNSVAKLMSVIMFERRYYPLLTQVVVGGVTTGKPEIYTLDPLGSVLPDRYAAVGTGAEMALGVMDAEFSENLDEEKATNLALRAIRSSIQRDSASGDGIDILIINKNGTSENSYPVSPEK</sequence>
<dbReference type="PRINTS" id="PR00141">
    <property type="entry name" value="PROTEASOME"/>
</dbReference>
<keyword evidence="7 9" id="KW-0647">Proteasome</keyword>
<comment type="catalytic activity">
    <reaction evidence="1 9">
        <text>Cleavage of peptide bonds with very broad specificity.</text>
        <dbReference type="EC" id="3.4.25.1"/>
    </reaction>
</comment>
<dbReference type="GO" id="GO:0010498">
    <property type="term" value="P:proteasomal protein catabolic process"/>
    <property type="evidence" value="ECO:0007669"/>
    <property type="project" value="UniProtKB-UniRule"/>
</dbReference>
<evidence type="ECO:0000313" key="10">
    <source>
        <dbReference type="EMBL" id="TVP39079.1"/>
    </source>
</evidence>
<evidence type="ECO:0000313" key="11">
    <source>
        <dbReference type="Proteomes" id="UP000315289"/>
    </source>
</evidence>
<dbReference type="InterPro" id="IPR016050">
    <property type="entry name" value="Proteasome_bsu_CS"/>
</dbReference>
<evidence type="ECO:0000256" key="9">
    <source>
        <dbReference type="HAMAP-Rule" id="MF_02113"/>
    </source>
</evidence>
<keyword evidence="2 9" id="KW-0963">Cytoplasm</keyword>
<dbReference type="EMBL" id="VOAH01000021">
    <property type="protein sequence ID" value="TVP39079.1"/>
    <property type="molecule type" value="Genomic_DNA"/>
</dbReference>
<dbReference type="PANTHER" id="PTHR32194">
    <property type="entry name" value="METALLOPROTEASE TLDD"/>
    <property type="match status" value="1"/>
</dbReference>
<gene>
    <name evidence="10" type="primary">psmB3</name>
    <name evidence="9" type="synonym">psmB</name>
    <name evidence="10" type="ORF">NARC_210023</name>
</gene>
<comment type="subcellular location">
    <subcellularLocation>
        <location evidence="9">Cytoplasm</location>
    </subcellularLocation>
</comment>
<dbReference type="GO" id="GO:0005737">
    <property type="term" value="C:cytoplasm"/>
    <property type="evidence" value="ECO:0007669"/>
    <property type="project" value="UniProtKB-SubCell"/>
</dbReference>
<keyword evidence="11" id="KW-1185">Reference proteome</keyword>
<keyword evidence="4 9" id="KW-0888">Threonine protease</keyword>
<reference evidence="10 11" key="1">
    <citation type="journal article" date="2019" name="Front. Microbiol.">
        <title>Ammonia Oxidation by the Arctic Terrestrial Thaumarchaeote Candidatus Nitrosocosmicus arcticus Is Stimulated by Increasing Temperatures.</title>
        <authorList>
            <person name="Alves R.J.E."/>
            <person name="Kerou M."/>
            <person name="Zappe A."/>
            <person name="Bittner R."/>
            <person name="Abby S.S."/>
            <person name="Schmidt H.A."/>
            <person name="Pfeifer K."/>
            <person name="Schleper C."/>
        </authorList>
    </citation>
    <scope>NUCLEOTIDE SEQUENCE [LARGE SCALE GENOMIC DNA]</scope>
    <source>
        <strain evidence="10 11">Kfb</strain>
    </source>
</reference>
<dbReference type="PROSITE" id="PS00854">
    <property type="entry name" value="PROTEASOME_BETA_1"/>
    <property type="match status" value="1"/>
</dbReference>
<comment type="caution">
    <text evidence="9">Lacks conserved residue(s) required for the propagation of feature annotation.</text>
</comment>
<evidence type="ECO:0000256" key="1">
    <source>
        <dbReference type="ARBA" id="ARBA00001198"/>
    </source>
</evidence>
<evidence type="ECO:0000256" key="2">
    <source>
        <dbReference type="ARBA" id="ARBA00022490"/>
    </source>
</evidence>
<dbReference type="InterPro" id="IPR023333">
    <property type="entry name" value="Proteasome_suB-type"/>
</dbReference>
<keyword evidence="8 9" id="KW-0865">Zymogen</keyword>
<keyword evidence="5 9" id="KW-0378">Hydrolase</keyword>
<name>A0A557SR46_9ARCH</name>
<dbReference type="AlphaFoldDB" id="A0A557SR46"/>
<evidence type="ECO:0000256" key="6">
    <source>
        <dbReference type="ARBA" id="ARBA00022813"/>
    </source>
</evidence>
<comment type="subunit">
    <text evidence="9">The 20S proteasome core is composed of 14 alpha and 14 beta subunits that assemble into four stacked heptameric rings, resulting in a barrel-shaped structure. The two inner rings, each composed of seven catalytic beta subunits, are sandwiched by two outer rings, each composed of seven alpha subunits. The catalytic chamber with the active sites is on the inside of the barrel. Has a gated structure, the ends of the cylinder being occluded by the N-termini of the alpha-subunits. Is capped at one or both ends by the proteasome regulatory ATPase, PAN.</text>
</comment>
<accession>A0A557SR46</accession>
<evidence type="ECO:0000256" key="3">
    <source>
        <dbReference type="ARBA" id="ARBA00022670"/>
    </source>
</evidence>
<dbReference type="EC" id="3.4.25.1" evidence="9"/>
<dbReference type="RefSeq" id="WP_222424988.1">
    <property type="nucleotide sequence ID" value="NZ_ML675594.1"/>
</dbReference>
<comment type="activity regulation">
    <text evidence="9">The formation of the proteasomal ATPase PAN-20S proteasome complex, via the docking of the C-termini of PAN into the intersubunit pockets in the alpha-rings, triggers opening of the gate for substrate entry. Interconversion between the open-gate and close-gate conformations leads to a dynamic regulation of the 20S proteasome proteolysis activity.</text>
</comment>
<proteinExistence type="inferred from homology"/>
<dbReference type="InterPro" id="IPR029055">
    <property type="entry name" value="Ntn_hydrolases_N"/>
</dbReference>
<evidence type="ECO:0000256" key="7">
    <source>
        <dbReference type="ARBA" id="ARBA00022942"/>
    </source>
</evidence>
<keyword evidence="3 9" id="KW-0645">Protease</keyword>
<evidence type="ECO:0000256" key="8">
    <source>
        <dbReference type="ARBA" id="ARBA00023145"/>
    </source>
</evidence>
<dbReference type="GO" id="GO:0004298">
    <property type="term" value="F:threonine-type endopeptidase activity"/>
    <property type="evidence" value="ECO:0007669"/>
    <property type="project" value="UniProtKB-UniRule"/>
</dbReference>
<dbReference type="InterPro" id="IPR001353">
    <property type="entry name" value="Proteasome_sua/b"/>
</dbReference>
<dbReference type="Proteomes" id="UP000315289">
    <property type="component" value="Unassembled WGS sequence"/>
</dbReference>
<dbReference type="Pfam" id="PF00227">
    <property type="entry name" value="Proteasome"/>
    <property type="match status" value="1"/>
</dbReference>
<dbReference type="PANTHER" id="PTHR32194:SF0">
    <property type="entry name" value="ATP-DEPENDENT PROTEASE SUBUNIT HSLV"/>
    <property type="match status" value="1"/>
</dbReference>
<comment type="function">
    <text evidence="9">Component of the proteasome core, a large protease complex with broad specificity involved in protein degradation.</text>
</comment>
<dbReference type="InterPro" id="IPR000243">
    <property type="entry name" value="Pept_T1A_subB"/>
</dbReference>
<evidence type="ECO:0000256" key="4">
    <source>
        <dbReference type="ARBA" id="ARBA00022698"/>
    </source>
</evidence>
<evidence type="ECO:0000256" key="5">
    <source>
        <dbReference type="ARBA" id="ARBA00022801"/>
    </source>
</evidence>
<dbReference type="InterPro" id="IPR019983">
    <property type="entry name" value="Pept_T1A_Psome_bsu_arc"/>
</dbReference>
<dbReference type="GO" id="GO:0019774">
    <property type="term" value="C:proteasome core complex, beta-subunit complex"/>
    <property type="evidence" value="ECO:0007669"/>
    <property type="project" value="UniProtKB-UniRule"/>
</dbReference>
<keyword evidence="6 9" id="KW-0068">Autocatalytic cleavage</keyword>
<organism evidence="10 11">
    <name type="scientific">Candidatus Nitrosocosmicus arcticus</name>
    <dbReference type="NCBI Taxonomy" id="2035267"/>
    <lineage>
        <taxon>Archaea</taxon>
        <taxon>Nitrososphaerota</taxon>
        <taxon>Nitrososphaeria</taxon>
        <taxon>Nitrososphaerales</taxon>
        <taxon>Nitrososphaeraceae</taxon>
        <taxon>Candidatus Nitrosocosmicus</taxon>
    </lineage>
</organism>
<dbReference type="SUPFAM" id="SSF56235">
    <property type="entry name" value="N-terminal nucleophile aminohydrolases (Ntn hydrolases)"/>
    <property type="match status" value="1"/>
</dbReference>